<feature type="transmembrane region" description="Helical" evidence="1">
    <location>
        <begin position="1564"/>
        <end position="1584"/>
    </location>
</feature>
<protein>
    <submittedName>
        <fullName evidence="2">Uncharacterized protein</fullName>
    </submittedName>
</protein>
<feature type="transmembrane region" description="Helical" evidence="1">
    <location>
        <begin position="1668"/>
        <end position="1691"/>
    </location>
</feature>
<feature type="transmembrane region" description="Helical" evidence="1">
    <location>
        <begin position="643"/>
        <end position="663"/>
    </location>
</feature>
<dbReference type="EMBL" id="CP037423">
    <property type="protein sequence ID" value="QDV46061.1"/>
    <property type="molecule type" value="Genomic_DNA"/>
</dbReference>
<feature type="transmembrane region" description="Helical" evidence="1">
    <location>
        <begin position="1988"/>
        <end position="2008"/>
    </location>
</feature>
<feature type="transmembrane region" description="Helical" evidence="1">
    <location>
        <begin position="1349"/>
        <end position="1372"/>
    </location>
</feature>
<feature type="transmembrane region" description="Helical" evidence="1">
    <location>
        <begin position="1140"/>
        <end position="1168"/>
    </location>
</feature>
<feature type="transmembrane region" description="Helical" evidence="1">
    <location>
        <begin position="2110"/>
        <end position="2132"/>
    </location>
</feature>
<feature type="transmembrane region" description="Helical" evidence="1">
    <location>
        <begin position="1466"/>
        <end position="1485"/>
    </location>
</feature>
<feature type="transmembrane region" description="Helical" evidence="1">
    <location>
        <begin position="352"/>
        <end position="370"/>
    </location>
</feature>
<feature type="transmembrane region" description="Helical" evidence="1">
    <location>
        <begin position="1115"/>
        <end position="1134"/>
    </location>
</feature>
<feature type="transmembrane region" description="Helical" evidence="1">
    <location>
        <begin position="2241"/>
        <end position="2262"/>
    </location>
</feature>
<feature type="transmembrane region" description="Helical" evidence="1">
    <location>
        <begin position="139"/>
        <end position="158"/>
    </location>
</feature>
<feature type="transmembrane region" description="Helical" evidence="1">
    <location>
        <begin position="854"/>
        <end position="872"/>
    </location>
</feature>
<feature type="transmembrane region" description="Helical" evidence="1">
    <location>
        <begin position="1596"/>
        <end position="1616"/>
    </location>
</feature>
<feature type="transmembrane region" description="Helical" evidence="1">
    <location>
        <begin position="1863"/>
        <end position="1884"/>
    </location>
</feature>
<feature type="transmembrane region" description="Helical" evidence="1">
    <location>
        <begin position="913"/>
        <end position="936"/>
    </location>
</feature>
<feature type="transmembrane region" description="Helical" evidence="1">
    <location>
        <begin position="957"/>
        <end position="978"/>
    </location>
</feature>
<keyword evidence="1" id="KW-1133">Transmembrane helix</keyword>
<reference evidence="2 3" key="1">
    <citation type="submission" date="2019-03" db="EMBL/GenBank/DDBJ databases">
        <title>Deep-cultivation of Planctomycetes and their phenomic and genomic characterization uncovers novel biology.</title>
        <authorList>
            <person name="Wiegand S."/>
            <person name="Jogler M."/>
            <person name="Boedeker C."/>
            <person name="Pinto D."/>
            <person name="Vollmers J."/>
            <person name="Rivas-Marin E."/>
            <person name="Kohn T."/>
            <person name="Peeters S.H."/>
            <person name="Heuer A."/>
            <person name="Rast P."/>
            <person name="Oberbeckmann S."/>
            <person name="Bunk B."/>
            <person name="Jeske O."/>
            <person name="Meyerdierks A."/>
            <person name="Storesund J.E."/>
            <person name="Kallscheuer N."/>
            <person name="Luecker S."/>
            <person name="Lage O.M."/>
            <person name="Pohl T."/>
            <person name="Merkel B.J."/>
            <person name="Hornburger P."/>
            <person name="Mueller R.-W."/>
            <person name="Bruemmer F."/>
            <person name="Labrenz M."/>
            <person name="Spormann A.M."/>
            <person name="Op den Camp H."/>
            <person name="Overmann J."/>
            <person name="Amann R."/>
            <person name="Jetten M.S.M."/>
            <person name="Mascher T."/>
            <person name="Medema M.H."/>
            <person name="Devos D.P."/>
            <person name="Kaster A.-K."/>
            <person name="Ovreas L."/>
            <person name="Rohde M."/>
            <person name="Galperin M.Y."/>
            <person name="Jogler C."/>
        </authorList>
    </citation>
    <scope>NUCLEOTIDE SEQUENCE [LARGE SCALE GENOMIC DNA]</scope>
    <source>
        <strain evidence="2 3">Enr13</strain>
    </source>
</reference>
<feature type="transmembrane region" description="Helical" evidence="1">
    <location>
        <begin position="740"/>
        <end position="763"/>
    </location>
</feature>
<feature type="transmembrane region" description="Helical" evidence="1">
    <location>
        <begin position="1020"/>
        <end position="1039"/>
    </location>
</feature>
<name>A0A518HYX5_9BACT</name>
<feature type="transmembrane region" description="Helical" evidence="1">
    <location>
        <begin position="431"/>
        <end position="453"/>
    </location>
</feature>
<feature type="transmembrane region" description="Helical" evidence="1">
    <location>
        <begin position="2169"/>
        <end position="2188"/>
    </location>
</feature>
<feature type="transmembrane region" description="Helical" evidence="1">
    <location>
        <begin position="714"/>
        <end position="733"/>
    </location>
</feature>
<feature type="transmembrane region" description="Helical" evidence="1">
    <location>
        <begin position="1929"/>
        <end position="1956"/>
    </location>
</feature>
<feature type="transmembrane region" description="Helical" evidence="1">
    <location>
        <begin position="2058"/>
        <end position="2080"/>
    </location>
</feature>
<accession>A0A518HYX5</accession>
<dbReference type="Proteomes" id="UP000319004">
    <property type="component" value="Chromosome"/>
</dbReference>
<feature type="transmembrane region" description="Helical" evidence="1">
    <location>
        <begin position="6"/>
        <end position="30"/>
    </location>
</feature>
<feature type="transmembrane region" description="Helical" evidence="1">
    <location>
        <begin position="42"/>
        <end position="60"/>
    </location>
</feature>
<feature type="transmembrane region" description="Helical" evidence="1">
    <location>
        <begin position="326"/>
        <end position="346"/>
    </location>
</feature>
<feature type="transmembrane region" description="Helical" evidence="1">
    <location>
        <begin position="1890"/>
        <end position="1908"/>
    </location>
</feature>
<feature type="transmembrane region" description="Helical" evidence="1">
    <location>
        <begin position="1491"/>
        <end position="1511"/>
    </location>
</feature>
<feature type="transmembrane region" description="Helical" evidence="1">
    <location>
        <begin position="1296"/>
        <end position="1313"/>
    </location>
</feature>
<feature type="transmembrane region" description="Helical" evidence="1">
    <location>
        <begin position="879"/>
        <end position="901"/>
    </location>
</feature>
<feature type="transmembrane region" description="Helical" evidence="1">
    <location>
        <begin position="213"/>
        <end position="235"/>
    </location>
</feature>
<feature type="transmembrane region" description="Helical" evidence="1">
    <location>
        <begin position="769"/>
        <end position="786"/>
    </location>
</feature>
<feature type="transmembrane region" description="Helical" evidence="1">
    <location>
        <begin position="582"/>
        <end position="601"/>
    </location>
</feature>
<feature type="transmembrane region" description="Helical" evidence="1">
    <location>
        <begin position="492"/>
        <end position="520"/>
    </location>
</feature>
<feature type="transmembrane region" description="Helical" evidence="1">
    <location>
        <begin position="990"/>
        <end position="1013"/>
    </location>
</feature>
<feature type="transmembrane region" description="Helical" evidence="1">
    <location>
        <begin position="377"/>
        <end position="394"/>
    </location>
</feature>
<feature type="transmembrane region" description="Helical" evidence="1">
    <location>
        <begin position="1711"/>
        <end position="1730"/>
    </location>
</feature>
<feature type="transmembrane region" description="Helical" evidence="1">
    <location>
        <begin position="2086"/>
        <end position="2103"/>
    </location>
</feature>
<evidence type="ECO:0000313" key="3">
    <source>
        <dbReference type="Proteomes" id="UP000319004"/>
    </source>
</evidence>
<feature type="transmembrane region" description="Helical" evidence="1">
    <location>
        <begin position="1539"/>
        <end position="1558"/>
    </location>
</feature>
<feature type="transmembrane region" description="Helical" evidence="1">
    <location>
        <begin position="2274"/>
        <end position="2293"/>
    </location>
</feature>
<feature type="transmembrane region" description="Helical" evidence="1">
    <location>
        <begin position="66"/>
        <end position="86"/>
    </location>
</feature>
<feature type="transmembrane region" description="Helical" evidence="1">
    <location>
        <begin position="1223"/>
        <end position="1245"/>
    </location>
</feature>
<gene>
    <name evidence="2" type="ORF">Enr13x_59650</name>
</gene>
<feature type="transmembrane region" description="Helical" evidence="1">
    <location>
        <begin position="1266"/>
        <end position="1290"/>
    </location>
</feature>
<feature type="transmembrane region" description="Helical" evidence="1">
    <location>
        <begin position="1628"/>
        <end position="1647"/>
    </location>
</feature>
<dbReference type="KEGG" id="snep:Enr13x_59650"/>
<feature type="transmembrane region" description="Helical" evidence="1">
    <location>
        <begin position="270"/>
        <end position="289"/>
    </location>
</feature>
<organism evidence="2 3">
    <name type="scientific">Stieleria neptunia</name>
    <dbReference type="NCBI Taxonomy" id="2527979"/>
    <lineage>
        <taxon>Bacteria</taxon>
        <taxon>Pseudomonadati</taxon>
        <taxon>Planctomycetota</taxon>
        <taxon>Planctomycetia</taxon>
        <taxon>Pirellulales</taxon>
        <taxon>Pirellulaceae</taxon>
        <taxon>Stieleria</taxon>
    </lineage>
</organism>
<feature type="transmembrane region" description="Helical" evidence="1">
    <location>
        <begin position="684"/>
        <end position="708"/>
    </location>
</feature>
<feature type="transmembrane region" description="Helical" evidence="1">
    <location>
        <begin position="2014"/>
        <end position="2033"/>
    </location>
</feature>
<feature type="transmembrane region" description="Helical" evidence="1">
    <location>
        <begin position="1051"/>
        <end position="1070"/>
    </location>
</feature>
<feature type="transmembrane region" description="Helical" evidence="1">
    <location>
        <begin position="179"/>
        <end position="198"/>
    </location>
</feature>
<feature type="transmembrane region" description="Helical" evidence="1">
    <location>
        <begin position="2350"/>
        <end position="2372"/>
    </location>
</feature>
<keyword evidence="3" id="KW-1185">Reference proteome</keyword>
<feature type="transmembrane region" description="Helical" evidence="1">
    <location>
        <begin position="1737"/>
        <end position="1757"/>
    </location>
</feature>
<evidence type="ECO:0000256" key="1">
    <source>
        <dbReference type="SAM" id="Phobius"/>
    </source>
</evidence>
<feature type="transmembrane region" description="Helical" evidence="1">
    <location>
        <begin position="242"/>
        <end position="264"/>
    </location>
</feature>
<feature type="transmembrane region" description="Helical" evidence="1">
    <location>
        <begin position="1763"/>
        <end position="1784"/>
    </location>
</feature>
<sequence>MNPLAIAIGLVFGVVSAAAFYGVSMITSGLFARPFYRTYSRVLIGICCVMLLAPGLRLLASSNPMAGAIGLAMAQYLAMAILGYGVYRFNRDFIKRVFLRRRTTTFFIFGTLAYATVVTLTFLHVAVGGTPSWAGHGHGSITAAHYGPLLVLLAVMLFDTDNRLKSLRDERRRFSRFTFVGYAISFLGVLVSTVPFVADALHRLSSLAVDSPWIQSVSSAEALLIAIGLYGWLVWRYESIPPLFLLLLAIIAEYHVLVTQWVLQAFGPESWGLASLPLFAGITLLDHYFSHWDQRKRDADQWRIVAGERSSMASIEALRFATPFRIVQWGLAAALFGVTFWTHFYTPDVGPNWLGVTFAVYGVFFSLTAFVRRQPSLVYLAGGLAGLAAFFGVAPAGGPVATVVLAGIGSFAGLLAWVGERRGLIRCWRTPLADVSMVASVLVIGLVFSRHIIGADPYHFHAVGVLDAIALAGSMLGCIACAVQYRSQLPIYFLMIAAITLIPVWSAGLGLLAAIAATWIDHRFTRDGRFRVDDRVRWFDRIDLPLADELPGLLSRPLSLGGIPLALLGLAISIVHVMHADFSVGVLLGAAIAASVLLLLTRNYRQPWLYITGILATYFVVGAVAQGQWFTGWPVDETVAGQLTILSAVSLLGWLIAGGYAWWCTARLRRCAEEKEPSVVADRAYYSGWLFHVTALVALVPLAGNWAIWLQTEMPWWTMVSASLVAILFARAASVYRTQLATYCSLTALTLAVFSGMEAAAWFAPEPSTLLAGLSLLAALVSCFGGRRRSDAGRSDAGRSKQPSTSWLAAIEALPAGGLELWIRPLATYALVCSPMAVLASMYSDATWSLSHLWIRPAPLTFALASVTYLLSTRACRVGAIYIASVTMAIAAIHSAAQVGLNAGWFDVDVSGVHILVGAITALTSCLIASALTWAINRRLSRVDEPLQSVLSANREFYCGILQHLALLVAAFCLTGLAGKCFLDSGSFAASASVQLLTASVLATAFAVSGIVYLSRLQSYAALISILIAVLAGVAMWVGPSEHWAQHWADQTLAVALTATVFGIASWSMVPSGQTGAVEEDETQGVGMAWRFNSCWERPPLPFVSRDRTLWAQPLAHTSTIVAAAALVPLATLWGQTPIWMVVLPVFLASLVWLIATFTYGFGMLAGLDHVASPSGRSNAGLRSDLTERRLLYAASVLAFGAGVHLTTHLYTFATFSDSMALAWHLAIAAGLSLLGWCVATMIAAQRPVPIDTDAETSRSRESRELYSGVLQHVIALVGVCVLTVTMMLGLIDENFAPPLAIACGILAVFFALSGATYRSQVGSYLCLASLGWTVTQLTTTFPDGWGPVAAMIATSCGLLGLIWMAIAWGNLPVDRPPQLSSPRHGLLPTAWLSPPLPLRGDSWPSLWFNPLRQAGLLFAQIGVTMVVSNIVWHGSWAGWAMPGFGTLIAAAMVCAIGAKLYDSAVLTYIAAVLIAGAVFPWFPAVAESDPGLGVVWSLIAIVFWGVGYGVERFTSAALADDTDGPAELPLMRVYERPLIRSSAVLAIIAIAHSLYAWKVDSASASLMPMLVAGGVGTLTLLLGARSMNVLHRFSLGRLLVYLACLAVTVCVLVVASTHAGLASIGPAAAWTAVILSGLGLLTMEWGRMESVKKPHRAAGILTFARPLSNFGVGLAMAASLAAILVAVGTAGYDTGPLLITSLAPWLQRLALGPIAVTLTLAAAVSLLTVRASRNAIWLDVAVVLGSTGPLLLANQAMDGSAASLMLMALITMNGLVVMARLVQFGSRRFQVWLGLSDACCERSFYRWPLVVASGCLVVQSVSLLLIRSGVAEPDPNWNWLLGGGLCAALFFHVMYLRPHAALLHLMVASTVISFFGACLKRGWDVTPDVALSVMGFVWGMIAVQFHRDIGKRVLSILRMPMPAAEEAAAARALVGWAIGMTSLAVAITFPIFRIVRPEFPNLSVTLLFASISCLLTGVSWRNVYATIASAILWPTCLVATVVLYVDPMLSRDFAALATAGFAFGYVAIEFVFRRHASFKAGTSDVSADDYTRDVSRWMITLSNVMASIAVVITAASMTMLAPSPVFAIAMALVAVSWLWMAWESGREWLVYLSVAATFTSLIYLCTSLLGITFERSTIAAFFVVGYSFALYGLNILIGRTQNPRAGVFLNPTYHMALVSPVVLMLVTPLDQKGVAAFTSLAAGSFYLVVSHRTHARWTMYIAAALYNLAIYLWIPEAEQLTGLAQVYVIPAAVTVLIFAQLHRNDLEPRALSGIRSTAAGAILAVSTFEVFFQDDAGLTQFIVVLMLSLIGIAAGISLRIRPFVSIGIAFLVINVLGQLGLQFHREGGVIRAVILIGFGVLVLMAMIFFNIHRERILRRYRGFVADENWS</sequence>
<feature type="transmembrane region" description="Helical" evidence="1">
    <location>
        <begin position="1805"/>
        <end position="1826"/>
    </location>
</feature>
<feature type="transmembrane region" description="Helical" evidence="1">
    <location>
        <begin position="821"/>
        <end position="842"/>
    </location>
</feature>
<feature type="transmembrane region" description="Helical" evidence="1">
    <location>
        <begin position="2218"/>
        <end position="2235"/>
    </location>
</feature>
<evidence type="ECO:0000313" key="2">
    <source>
        <dbReference type="EMBL" id="QDV46061.1"/>
    </source>
</evidence>
<keyword evidence="1" id="KW-0812">Transmembrane</keyword>
<feature type="transmembrane region" description="Helical" evidence="1">
    <location>
        <begin position="1838"/>
        <end position="1856"/>
    </location>
</feature>
<feature type="transmembrane region" description="Helical" evidence="1">
    <location>
        <begin position="1962"/>
        <end position="1981"/>
    </location>
</feature>
<feature type="transmembrane region" description="Helical" evidence="1">
    <location>
        <begin position="1440"/>
        <end position="1459"/>
    </location>
</feature>
<feature type="transmembrane region" description="Helical" evidence="1">
    <location>
        <begin position="400"/>
        <end position="419"/>
    </location>
</feature>
<feature type="transmembrane region" description="Helical" evidence="1">
    <location>
        <begin position="2194"/>
        <end position="2211"/>
    </location>
</feature>
<feature type="transmembrane region" description="Helical" evidence="1">
    <location>
        <begin position="608"/>
        <end position="631"/>
    </location>
</feature>
<keyword evidence="1" id="KW-0472">Membrane</keyword>
<feature type="transmembrane region" description="Helical" evidence="1">
    <location>
        <begin position="1191"/>
        <end position="1211"/>
    </location>
</feature>
<feature type="transmembrane region" description="Helical" evidence="1">
    <location>
        <begin position="2324"/>
        <end position="2344"/>
    </location>
</feature>
<feature type="transmembrane region" description="Helical" evidence="1">
    <location>
        <begin position="2138"/>
        <end position="2157"/>
    </location>
</feature>
<proteinExistence type="predicted"/>
<feature type="transmembrane region" description="Helical" evidence="1">
    <location>
        <begin position="106"/>
        <end position="127"/>
    </location>
</feature>
<feature type="transmembrane region" description="Helical" evidence="1">
    <location>
        <begin position="2299"/>
        <end position="2317"/>
    </location>
</feature>
<feature type="transmembrane region" description="Helical" evidence="1">
    <location>
        <begin position="459"/>
        <end position="485"/>
    </location>
</feature>